<keyword evidence="1" id="KW-1133">Transmembrane helix</keyword>
<evidence type="ECO:0000313" key="4">
    <source>
        <dbReference type="Proteomes" id="UP000320496"/>
    </source>
</evidence>
<dbReference type="InterPro" id="IPR049220">
    <property type="entry name" value="DUF6868"/>
</dbReference>
<keyword evidence="1" id="KW-0472">Membrane</keyword>
<accession>A0A517ZFE9</accession>
<keyword evidence="1" id="KW-0812">Transmembrane</keyword>
<keyword evidence="4" id="KW-1185">Reference proteome</keyword>
<feature type="transmembrane region" description="Helical" evidence="1">
    <location>
        <begin position="6"/>
        <end position="31"/>
    </location>
</feature>
<protein>
    <recommendedName>
        <fullName evidence="2">DUF6868 domain-containing protein</fullName>
    </recommendedName>
</protein>
<dbReference type="RefSeq" id="WP_390621270.1">
    <property type="nucleotide sequence ID" value="NZ_CP036275.1"/>
</dbReference>
<dbReference type="Proteomes" id="UP000320496">
    <property type="component" value="Chromosome"/>
</dbReference>
<name>A0A517ZFE9_9PLAN</name>
<dbReference type="KEGG" id="mri:Mal4_55730"/>
<reference evidence="3 4" key="1">
    <citation type="submission" date="2019-02" db="EMBL/GenBank/DDBJ databases">
        <title>Deep-cultivation of Planctomycetes and their phenomic and genomic characterization uncovers novel biology.</title>
        <authorList>
            <person name="Wiegand S."/>
            <person name="Jogler M."/>
            <person name="Boedeker C."/>
            <person name="Pinto D."/>
            <person name="Vollmers J."/>
            <person name="Rivas-Marin E."/>
            <person name="Kohn T."/>
            <person name="Peeters S.H."/>
            <person name="Heuer A."/>
            <person name="Rast P."/>
            <person name="Oberbeckmann S."/>
            <person name="Bunk B."/>
            <person name="Jeske O."/>
            <person name="Meyerdierks A."/>
            <person name="Storesund J.E."/>
            <person name="Kallscheuer N."/>
            <person name="Luecker S."/>
            <person name="Lage O.M."/>
            <person name="Pohl T."/>
            <person name="Merkel B.J."/>
            <person name="Hornburger P."/>
            <person name="Mueller R.-W."/>
            <person name="Bruemmer F."/>
            <person name="Labrenz M."/>
            <person name="Spormann A.M."/>
            <person name="Op den Camp H."/>
            <person name="Overmann J."/>
            <person name="Amann R."/>
            <person name="Jetten M.S.M."/>
            <person name="Mascher T."/>
            <person name="Medema M.H."/>
            <person name="Devos D.P."/>
            <person name="Kaster A.-K."/>
            <person name="Ovreas L."/>
            <person name="Rohde M."/>
            <person name="Galperin M.Y."/>
            <person name="Jogler C."/>
        </authorList>
    </citation>
    <scope>NUCLEOTIDE SEQUENCE [LARGE SCALE GENOMIC DNA]</scope>
    <source>
        <strain evidence="3 4">Mal4</strain>
    </source>
</reference>
<proteinExistence type="predicted"/>
<dbReference type="AlphaFoldDB" id="A0A517ZFE9"/>
<feature type="domain" description="DUF6868" evidence="2">
    <location>
        <begin position="1"/>
        <end position="79"/>
    </location>
</feature>
<evidence type="ECO:0000313" key="3">
    <source>
        <dbReference type="EMBL" id="QDU41208.1"/>
    </source>
</evidence>
<sequence length="81" mass="9447">MDVPALRSFFLWCSVANICVIAVCVLLFLTVPDAIYDKVKRFIRISRRQFDTLVYAYLGLYKVLVILFNIVPYVTLLIVDW</sequence>
<gene>
    <name evidence="3" type="ORF">Mal4_55730</name>
</gene>
<evidence type="ECO:0000259" key="2">
    <source>
        <dbReference type="Pfam" id="PF21742"/>
    </source>
</evidence>
<dbReference type="Pfam" id="PF21742">
    <property type="entry name" value="DUF6868"/>
    <property type="match status" value="1"/>
</dbReference>
<organism evidence="3 4">
    <name type="scientific">Maioricimonas rarisocia</name>
    <dbReference type="NCBI Taxonomy" id="2528026"/>
    <lineage>
        <taxon>Bacteria</taxon>
        <taxon>Pseudomonadati</taxon>
        <taxon>Planctomycetota</taxon>
        <taxon>Planctomycetia</taxon>
        <taxon>Planctomycetales</taxon>
        <taxon>Planctomycetaceae</taxon>
        <taxon>Maioricimonas</taxon>
    </lineage>
</organism>
<feature type="transmembrane region" description="Helical" evidence="1">
    <location>
        <begin position="52"/>
        <end position="79"/>
    </location>
</feature>
<evidence type="ECO:0000256" key="1">
    <source>
        <dbReference type="SAM" id="Phobius"/>
    </source>
</evidence>
<dbReference type="EMBL" id="CP036275">
    <property type="protein sequence ID" value="QDU41208.1"/>
    <property type="molecule type" value="Genomic_DNA"/>
</dbReference>